<dbReference type="InterPro" id="IPR011991">
    <property type="entry name" value="ArsR-like_HTH"/>
</dbReference>
<dbReference type="PANTHER" id="PTHR30363:SF28">
    <property type="entry name" value="TRANSCRIPTIONAL REGULATORY PROTEIN-RELATED"/>
    <property type="match status" value="1"/>
</dbReference>
<dbReference type="EMBL" id="VSSQ01016225">
    <property type="protein sequence ID" value="MPM57349.1"/>
    <property type="molecule type" value="Genomic_DNA"/>
</dbReference>
<evidence type="ECO:0000259" key="2">
    <source>
        <dbReference type="Pfam" id="PF01022"/>
    </source>
</evidence>
<feature type="compositionally biased region" description="Low complexity" evidence="1">
    <location>
        <begin position="272"/>
        <end position="285"/>
    </location>
</feature>
<evidence type="ECO:0000313" key="3">
    <source>
        <dbReference type="EMBL" id="MPM57349.1"/>
    </source>
</evidence>
<comment type="caution">
    <text evidence="3">The sequence shown here is derived from an EMBL/GenBank/DDBJ whole genome shotgun (WGS) entry which is preliminary data.</text>
</comment>
<dbReference type="AlphaFoldDB" id="A0A645AW59"/>
<feature type="region of interest" description="Disordered" evidence="1">
    <location>
        <begin position="1"/>
        <end position="36"/>
    </location>
</feature>
<dbReference type="InterPro" id="IPR001845">
    <property type="entry name" value="HTH_ArsR_DNA-bd_dom"/>
</dbReference>
<dbReference type="PANTHER" id="PTHR30363">
    <property type="entry name" value="HTH-TYPE TRANSCRIPTIONAL REGULATOR SRLR-RELATED"/>
    <property type="match status" value="1"/>
</dbReference>
<sequence length="297" mass="31852">MKSSRVDVTRPSGGLEATATERTTLPTPSVRDAEQTTRERVARSILEHGPSTAGQLADRLDLTPAAVRRHLAYLEEEGDLSSEEQRVYGSRGRGRPAKVFLLTDAGRTHFPSAYDELAIQALRQLQALAGDPAIERFAEDRVSDVVRRYQLILEESAAEGEAIAAPDALARALNDEGYVATMQPSRSGEQLCQHHCPVSHVAEEFPELCAAETEVFSRLLGVHVQRLATIADGNGVCTTHIPDPAVLAGRRHTIPQTDAPAPAGRTQTDASAFAARAQTDAPAPAGRATTDATHQEG</sequence>
<dbReference type="GO" id="GO:0003700">
    <property type="term" value="F:DNA-binding transcription factor activity"/>
    <property type="evidence" value="ECO:0007669"/>
    <property type="project" value="InterPro"/>
</dbReference>
<feature type="region of interest" description="Disordered" evidence="1">
    <location>
        <begin position="255"/>
        <end position="297"/>
    </location>
</feature>
<feature type="domain" description="HTH arsR-type" evidence="2">
    <location>
        <begin position="45"/>
        <end position="78"/>
    </location>
</feature>
<dbReference type="SUPFAM" id="SSF46785">
    <property type="entry name" value="Winged helix' DNA-binding domain"/>
    <property type="match status" value="1"/>
</dbReference>
<protein>
    <recommendedName>
        <fullName evidence="2">HTH arsR-type domain-containing protein</fullName>
    </recommendedName>
</protein>
<proteinExistence type="predicted"/>
<accession>A0A645AW59</accession>
<dbReference type="InterPro" id="IPR036388">
    <property type="entry name" value="WH-like_DNA-bd_sf"/>
</dbReference>
<dbReference type="Gene3D" id="1.10.10.10">
    <property type="entry name" value="Winged helix-like DNA-binding domain superfamily/Winged helix DNA-binding domain"/>
    <property type="match status" value="1"/>
</dbReference>
<gene>
    <name evidence="3" type="ORF">SDC9_104171</name>
</gene>
<dbReference type="InterPro" id="IPR050313">
    <property type="entry name" value="Carb_Metab_HTH_regulators"/>
</dbReference>
<dbReference type="Pfam" id="PF01022">
    <property type="entry name" value="HTH_5"/>
    <property type="match status" value="1"/>
</dbReference>
<organism evidence="3">
    <name type="scientific">bioreactor metagenome</name>
    <dbReference type="NCBI Taxonomy" id="1076179"/>
    <lineage>
        <taxon>unclassified sequences</taxon>
        <taxon>metagenomes</taxon>
        <taxon>ecological metagenomes</taxon>
    </lineage>
</organism>
<reference evidence="3" key="1">
    <citation type="submission" date="2019-08" db="EMBL/GenBank/DDBJ databases">
        <authorList>
            <person name="Kucharzyk K."/>
            <person name="Murdoch R.W."/>
            <person name="Higgins S."/>
            <person name="Loffler F."/>
        </authorList>
    </citation>
    <scope>NUCLEOTIDE SEQUENCE</scope>
</reference>
<dbReference type="CDD" id="cd00090">
    <property type="entry name" value="HTH_ARSR"/>
    <property type="match status" value="1"/>
</dbReference>
<dbReference type="InterPro" id="IPR036390">
    <property type="entry name" value="WH_DNA-bd_sf"/>
</dbReference>
<evidence type="ECO:0000256" key="1">
    <source>
        <dbReference type="SAM" id="MobiDB-lite"/>
    </source>
</evidence>
<name>A0A645AW59_9ZZZZ</name>